<dbReference type="GO" id="GO:0005829">
    <property type="term" value="C:cytosol"/>
    <property type="evidence" value="ECO:0007669"/>
    <property type="project" value="TreeGrafter"/>
</dbReference>
<dbReference type="GO" id="GO:0008902">
    <property type="term" value="F:hydroxymethylpyrimidine kinase activity"/>
    <property type="evidence" value="ECO:0007669"/>
    <property type="project" value="TreeGrafter"/>
</dbReference>
<sequence>MPQSKNMSPIVLTIAGTDSSGGAGIQADLKTFAAHGCYGASVVAALTAQNTTGVQDVLPVPAAFVQKQMDSVFDDLEVKAIKTGMLFDASITKGVVESLKTRFTDKGVAQPPLICDPVCVSTSGHTLLQEHALEEMTSGLFPLATLITPNKSEAELLLKYSGTTMEITSLEDMLTSAEKLLSLGSKAVLVKGGHLESTMDDVTRIWEAHPEIRAIKQGLFDDNMEILLVGHPKYRTGPLVVDVLFSQGGEKVVLTRPKINSSSTHGTGCTLSSAIASELARGASLTDAVECATAYTHRGILAAEAIGSMLTLHLTTIYIPLADYTTRRSSTDPYPFTRMLIARTSQIWKQYVEHEFVKQLGKGVLNRTNFIYFIKQDYLYLKYYARAYGLLAAKSATFPEIQSATETILNVLHEIGNHTDYCAKFGISKQELESTPEATSTTAYGAYLIDVGLQGDVAKLVMAAMACLLGYGEVGLWLKKESQRPNSWVVMEGNPYKQWMDEYSGEMYQNAVRTGLETIEKLAAADPPSLVRFEEWRTVWERCTRLEKGFWDAAMNLN</sequence>
<evidence type="ECO:0000313" key="4">
    <source>
        <dbReference type="Proteomes" id="UP000284842"/>
    </source>
</evidence>
<dbReference type="AlphaFoldDB" id="A0A409VHY8"/>
<evidence type="ECO:0000313" key="3">
    <source>
        <dbReference type="EMBL" id="PPQ65826.1"/>
    </source>
</evidence>
<dbReference type="SUPFAM" id="SSF53613">
    <property type="entry name" value="Ribokinase-like"/>
    <property type="match status" value="1"/>
</dbReference>
<reference evidence="3 4" key="1">
    <citation type="journal article" date="2018" name="Evol. Lett.">
        <title>Horizontal gene cluster transfer increased hallucinogenic mushroom diversity.</title>
        <authorList>
            <person name="Reynolds H.T."/>
            <person name="Vijayakumar V."/>
            <person name="Gluck-Thaler E."/>
            <person name="Korotkin H.B."/>
            <person name="Matheny P.B."/>
            <person name="Slot J.C."/>
        </authorList>
    </citation>
    <scope>NUCLEOTIDE SEQUENCE [LARGE SCALE GENOMIC DNA]</scope>
    <source>
        <strain evidence="3 4">2629</strain>
    </source>
</reference>
<dbReference type="InterPro" id="IPR029056">
    <property type="entry name" value="Ribokinase-like"/>
</dbReference>
<protein>
    <recommendedName>
        <fullName evidence="5">Pyridoxamine kinase/Phosphomethylpyrimidine kinase domain-containing protein</fullName>
    </recommendedName>
</protein>
<dbReference type="PANTHER" id="PTHR20858">
    <property type="entry name" value="PHOSPHOMETHYLPYRIMIDINE KINASE"/>
    <property type="match status" value="1"/>
</dbReference>
<feature type="domain" description="Pyridoxamine kinase/Phosphomethylpyrimidine kinase" evidence="2">
    <location>
        <begin position="226"/>
        <end position="308"/>
    </location>
</feature>
<dbReference type="PANTHER" id="PTHR20858:SF17">
    <property type="entry name" value="HYDROXYMETHYLPYRIMIDINE_PHOSPHOMETHYLPYRIMIDINE KINASE THI20-RELATED"/>
    <property type="match status" value="1"/>
</dbReference>
<dbReference type="InterPro" id="IPR004305">
    <property type="entry name" value="Thiaminase-2/PQQC"/>
</dbReference>
<dbReference type="Proteomes" id="UP000284842">
    <property type="component" value="Unassembled WGS sequence"/>
</dbReference>
<feature type="domain" description="Thiaminase-2/PQQC" evidence="1">
    <location>
        <begin position="343"/>
        <end position="556"/>
    </location>
</feature>
<dbReference type="GO" id="GO:0009228">
    <property type="term" value="P:thiamine biosynthetic process"/>
    <property type="evidence" value="ECO:0007669"/>
    <property type="project" value="InterPro"/>
</dbReference>
<dbReference type="Gene3D" id="1.20.910.10">
    <property type="entry name" value="Heme oxygenase-like"/>
    <property type="match status" value="1"/>
</dbReference>
<organism evidence="3 4">
    <name type="scientific">Panaeolus cyanescens</name>
    <dbReference type="NCBI Taxonomy" id="181874"/>
    <lineage>
        <taxon>Eukaryota</taxon>
        <taxon>Fungi</taxon>
        <taxon>Dikarya</taxon>
        <taxon>Basidiomycota</taxon>
        <taxon>Agaricomycotina</taxon>
        <taxon>Agaricomycetes</taxon>
        <taxon>Agaricomycetidae</taxon>
        <taxon>Agaricales</taxon>
        <taxon>Agaricineae</taxon>
        <taxon>Galeropsidaceae</taxon>
        <taxon>Panaeolus</taxon>
    </lineage>
</organism>
<dbReference type="FunCoup" id="A0A409VHY8">
    <property type="interactions" value="215"/>
</dbReference>
<dbReference type="Pfam" id="PF08543">
    <property type="entry name" value="Phos_pyr_kin"/>
    <property type="match status" value="2"/>
</dbReference>
<accession>A0A409VHY8</accession>
<evidence type="ECO:0000259" key="2">
    <source>
        <dbReference type="Pfam" id="PF08543"/>
    </source>
</evidence>
<evidence type="ECO:0000259" key="1">
    <source>
        <dbReference type="Pfam" id="PF03070"/>
    </source>
</evidence>
<dbReference type="CDD" id="cd01169">
    <property type="entry name" value="HMPP_kinase"/>
    <property type="match status" value="1"/>
</dbReference>
<dbReference type="Pfam" id="PF03070">
    <property type="entry name" value="TENA_THI-4"/>
    <property type="match status" value="1"/>
</dbReference>
<dbReference type="SUPFAM" id="SSF48613">
    <property type="entry name" value="Heme oxygenase-like"/>
    <property type="match status" value="1"/>
</dbReference>
<dbReference type="InterPro" id="IPR004399">
    <property type="entry name" value="HMP/HMP-P_kinase_dom"/>
</dbReference>
<dbReference type="NCBIfam" id="TIGR00097">
    <property type="entry name" value="HMP-P_kinase"/>
    <property type="match status" value="1"/>
</dbReference>
<keyword evidence="4" id="KW-1185">Reference proteome</keyword>
<dbReference type="CDD" id="cd19367">
    <property type="entry name" value="TenA_C_ScTHI20-like"/>
    <property type="match status" value="1"/>
</dbReference>
<dbReference type="InterPro" id="IPR016084">
    <property type="entry name" value="Haem_Oase-like_multi-hlx"/>
</dbReference>
<evidence type="ECO:0008006" key="5">
    <source>
        <dbReference type="Google" id="ProtNLM"/>
    </source>
</evidence>
<proteinExistence type="predicted"/>
<dbReference type="GO" id="GO:0008972">
    <property type="term" value="F:phosphomethylpyrimidine kinase activity"/>
    <property type="evidence" value="ECO:0007669"/>
    <property type="project" value="InterPro"/>
</dbReference>
<dbReference type="InterPro" id="IPR013749">
    <property type="entry name" value="PM/HMP-P_kinase-1"/>
</dbReference>
<dbReference type="STRING" id="181874.A0A409VHY8"/>
<feature type="domain" description="Pyridoxamine kinase/Phosphomethylpyrimidine kinase" evidence="2">
    <location>
        <begin position="18"/>
        <end position="214"/>
    </location>
</feature>
<comment type="caution">
    <text evidence="3">The sequence shown here is derived from an EMBL/GenBank/DDBJ whole genome shotgun (WGS) entry which is preliminary data.</text>
</comment>
<dbReference type="EMBL" id="NHTK01006057">
    <property type="protein sequence ID" value="PPQ65826.1"/>
    <property type="molecule type" value="Genomic_DNA"/>
</dbReference>
<dbReference type="InParanoid" id="A0A409VHY8"/>
<dbReference type="Gene3D" id="3.40.1190.20">
    <property type="match status" value="1"/>
</dbReference>
<dbReference type="OrthoDB" id="10028886at2759"/>
<name>A0A409VHY8_9AGAR</name>
<gene>
    <name evidence="3" type="ORF">CVT24_012053</name>
</gene>